<evidence type="ECO:0000313" key="1">
    <source>
        <dbReference type="EMBL" id="RMJ11635.1"/>
    </source>
</evidence>
<name>A0A3M2S309_9HYPO</name>
<dbReference type="AlphaFoldDB" id="A0A3M2S309"/>
<keyword evidence="2" id="KW-1185">Reference proteome</keyword>
<dbReference type="OrthoDB" id="4525638at2759"/>
<dbReference type="EMBL" id="NKUJ01000161">
    <property type="protein sequence ID" value="RMJ11635.1"/>
    <property type="molecule type" value="Genomic_DNA"/>
</dbReference>
<gene>
    <name evidence="1" type="ORF">CDV36_008746</name>
</gene>
<protein>
    <submittedName>
        <fullName evidence="1">Uncharacterized protein</fullName>
    </submittedName>
</protein>
<organism evidence="1 2">
    <name type="scientific">Fusarium kuroshium</name>
    <dbReference type="NCBI Taxonomy" id="2010991"/>
    <lineage>
        <taxon>Eukaryota</taxon>
        <taxon>Fungi</taxon>
        <taxon>Dikarya</taxon>
        <taxon>Ascomycota</taxon>
        <taxon>Pezizomycotina</taxon>
        <taxon>Sordariomycetes</taxon>
        <taxon>Hypocreomycetidae</taxon>
        <taxon>Hypocreales</taxon>
        <taxon>Nectriaceae</taxon>
        <taxon>Fusarium</taxon>
        <taxon>Fusarium solani species complex</taxon>
    </lineage>
</organism>
<comment type="caution">
    <text evidence="1">The sequence shown here is derived from an EMBL/GenBank/DDBJ whole genome shotgun (WGS) entry which is preliminary data.</text>
</comment>
<reference evidence="1 2" key="1">
    <citation type="submission" date="2017-06" db="EMBL/GenBank/DDBJ databases">
        <title>Comparative genomic analysis of Ambrosia Fusariam Clade fungi.</title>
        <authorList>
            <person name="Stajich J.E."/>
            <person name="Carrillo J."/>
            <person name="Kijimoto T."/>
            <person name="Eskalen A."/>
            <person name="O'Donnell K."/>
            <person name="Kasson M."/>
        </authorList>
    </citation>
    <scope>NUCLEOTIDE SEQUENCE [LARGE SCALE GENOMIC DNA]</scope>
    <source>
        <strain evidence="1">UCR3666</strain>
    </source>
</reference>
<proteinExistence type="predicted"/>
<evidence type="ECO:0000313" key="2">
    <source>
        <dbReference type="Proteomes" id="UP000277212"/>
    </source>
</evidence>
<dbReference type="Proteomes" id="UP000277212">
    <property type="component" value="Unassembled WGS sequence"/>
</dbReference>
<accession>A0A3M2S309</accession>
<sequence>MGINSTDYIAFTNEAARTSEAEQAIVTYTQQDTRNFGSATVLCTPMKQGKKSWHKGGTNPNAREHITVAFQGPTGKHITTLHIDRRGRRV</sequence>